<evidence type="ECO:0000256" key="1">
    <source>
        <dbReference type="ARBA" id="ARBA00022737"/>
    </source>
</evidence>
<dbReference type="PROSITE" id="PS50837">
    <property type="entry name" value="NACHT"/>
    <property type="match status" value="1"/>
</dbReference>
<evidence type="ECO:0000259" key="2">
    <source>
        <dbReference type="PROSITE" id="PS50837"/>
    </source>
</evidence>
<dbReference type="Pfam" id="PF25053">
    <property type="entry name" value="DUF7791"/>
    <property type="match status" value="1"/>
</dbReference>
<dbReference type="Pfam" id="PF24883">
    <property type="entry name" value="NPHP3_N"/>
    <property type="match status" value="1"/>
</dbReference>
<reference evidence="4" key="1">
    <citation type="submission" date="2019-04" db="EMBL/GenBank/DDBJ databases">
        <title>Friends and foes A comparative genomics studyof 23 Aspergillus species from section Flavi.</title>
        <authorList>
            <consortium name="DOE Joint Genome Institute"/>
            <person name="Kjaerbolling I."/>
            <person name="Vesth T."/>
            <person name="Frisvad J.C."/>
            <person name="Nybo J.L."/>
            <person name="Theobald S."/>
            <person name="Kildgaard S."/>
            <person name="Isbrandt T."/>
            <person name="Kuo A."/>
            <person name="Sato A."/>
            <person name="Lyhne E.K."/>
            <person name="Kogle M.E."/>
            <person name="Wiebenga A."/>
            <person name="Kun R.S."/>
            <person name="Lubbers R.J."/>
            <person name="Makela M.R."/>
            <person name="Barry K."/>
            <person name="Chovatia M."/>
            <person name="Clum A."/>
            <person name="Daum C."/>
            <person name="Haridas S."/>
            <person name="He G."/>
            <person name="LaButti K."/>
            <person name="Lipzen A."/>
            <person name="Mondo S."/>
            <person name="Riley R."/>
            <person name="Salamov A."/>
            <person name="Simmons B.A."/>
            <person name="Magnuson J.K."/>
            <person name="Henrissat B."/>
            <person name="Mortensen U.H."/>
            <person name="Larsen T.O."/>
            <person name="Devries R.P."/>
            <person name="Grigoriev I.V."/>
            <person name="Machida M."/>
            <person name="Baker S.E."/>
            <person name="Andersen M.R."/>
        </authorList>
    </citation>
    <scope>NUCLEOTIDE SEQUENCE [LARGE SCALE GENOMIC DNA]</scope>
    <source>
        <strain evidence="4">CBS 130015</strain>
    </source>
</reference>
<dbReference type="InterPro" id="IPR007111">
    <property type="entry name" value="NACHT_NTPase"/>
</dbReference>
<evidence type="ECO:0000313" key="4">
    <source>
        <dbReference type="Proteomes" id="UP000325433"/>
    </source>
</evidence>
<name>A0A5N6VQ99_9EURO</name>
<dbReference type="Gene3D" id="3.40.50.300">
    <property type="entry name" value="P-loop containing nucleotide triphosphate hydrolases"/>
    <property type="match status" value="1"/>
</dbReference>
<dbReference type="SUPFAM" id="SSF52540">
    <property type="entry name" value="P-loop containing nucleoside triphosphate hydrolases"/>
    <property type="match status" value="1"/>
</dbReference>
<proteinExistence type="predicted"/>
<dbReference type="Proteomes" id="UP000325433">
    <property type="component" value="Unassembled WGS sequence"/>
</dbReference>
<organism evidence="3 4">
    <name type="scientific">Aspergillus transmontanensis</name>
    <dbReference type="NCBI Taxonomy" id="1034304"/>
    <lineage>
        <taxon>Eukaryota</taxon>
        <taxon>Fungi</taxon>
        <taxon>Dikarya</taxon>
        <taxon>Ascomycota</taxon>
        <taxon>Pezizomycotina</taxon>
        <taxon>Eurotiomycetes</taxon>
        <taxon>Eurotiomycetidae</taxon>
        <taxon>Eurotiales</taxon>
        <taxon>Aspergillaceae</taxon>
        <taxon>Aspergillus</taxon>
        <taxon>Aspergillus subgen. Circumdati</taxon>
    </lineage>
</organism>
<dbReference type="InterPro" id="IPR056693">
    <property type="entry name" value="DUF7791"/>
</dbReference>
<gene>
    <name evidence="3" type="ORF">BDV41DRAFT_544508</name>
</gene>
<sequence length="957" mass="107855">MDGWSALGAAAAIAQFIDFGIRLVSTTVKNHKTPREVTELQGHKLVVERLQALVGRLTDSSSSTGLSTAENDLAIQAICDECKRTGGEMLAVVERIYGDRSTGVVTRLKGHGNRRKWKSFRQALLQVWNEDKVVELSNRLHILRQELTVHLLAALSTQADQRAKEAGQMRLVGQEFLQTLAEPEKWQEYLINALQQKGVEKRLPPPDMERGGATHHYEDSTMSVMNSLQYPGVMDRETTISQAHEDTLKWIFRDPEPQGFQWASLVDWLESNTSPNLYWVTGKAGSGKSTLIKYIHRHELTMRALGRWSPSQPVVTPVFYFWNSGRPTQMSLLGLLQTLLLGVLRAKPEYIPLVSRSRWEAHRLFAMTMPSWTQEEVLEALIVAIRHCAQSSKLCLFIDGLDEFEGKPEYLIALVKSFLLPNVKVCVASRPWPVFRDAFGQDPGLILEHLNLPDITLYVTNHLNNNAGFLELKAHEPIHAEALAHEITLRSSGVFLWVSLVVDELLQGLSRGDRLSDMQRTLEELPSELERLFEVMITSLSLLARKRAAEMFRIVGAARGPLPLLVFGDADEENPKYALEFEPRVRSQDQKLSRCLGIERRLNIYCKGLLEVKMLWISKDCKEGKPIKVNDAQQMLSSQQDPEDIACYVDGICNSRVEYLHRTVRDYLARPNVKTQLDEWSASAFHPDLSLASAFLISLKTIDPITVTRAGFWWPINRCLAYAARFEQEIASSPDSLLNELDRVACNLSLSRTGDNQTVWRSIAKVPKQSTAPPWPSTLAPIGNIEERSFLGLALQCNLYGYVQTTLQNRPLTELEITSWPLLLSAFTGYNVSGADIPIFEKLLPPISLLQMLLRKGADPRASSVANLTAWQFVLRECHCASGTNAASPDSLPYWVDVLLVFAEWSADSRQPIPIDAWAVLQRYWPDIAKARRAKIRKRRPPGIIRWLSSLHQAGIS</sequence>
<keyword evidence="4" id="KW-1185">Reference proteome</keyword>
<dbReference type="InterPro" id="IPR027417">
    <property type="entry name" value="P-loop_NTPase"/>
</dbReference>
<dbReference type="PANTHER" id="PTHR10039">
    <property type="entry name" value="AMELOGENIN"/>
    <property type="match status" value="1"/>
</dbReference>
<feature type="domain" description="NACHT" evidence="2">
    <location>
        <begin position="276"/>
        <end position="431"/>
    </location>
</feature>
<dbReference type="InterPro" id="IPR056884">
    <property type="entry name" value="NPHP3-like_N"/>
</dbReference>
<dbReference type="EMBL" id="ML738351">
    <property type="protein sequence ID" value="KAE8310631.1"/>
    <property type="molecule type" value="Genomic_DNA"/>
</dbReference>
<protein>
    <recommendedName>
        <fullName evidence="2">NACHT domain-containing protein</fullName>
    </recommendedName>
</protein>
<accession>A0A5N6VQ99</accession>
<evidence type="ECO:0000313" key="3">
    <source>
        <dbReference type="EMBL" id="KAE8310631.1"/>
    </source>
</evidence>
<dbReference type="AlphaFoldDB" id="A0A5N6VQ99"/>
<keyword evidence="1" id="KW-0677">Repeat</keyword>
<dbReference type="PANTHER" id="PTHR10039:SF5">
    <property type="entry name" value="NACHT DOMAIN-CONTAINING PROTEIN"/>
    <property type="match status" value="1"/>
</dbReference>